<dbReference type="RefSeq" id="XP_037158994.1">
    <property type="nucleotide sequence ID" value="XM_037314115.1"/>
</dbReference>
<gene>
    <name evidence="2" type="ORF">HO173_012243</name>
</gene>
<evidence type="ECO:0000313" key="2">
    <source>
        <dbReference type="EMBL" id="KAF6227503.1"/>
    </source>
</evidence>
<dbReference type="AlphaFoldDB" id="A0A8H6CQ23"/>
<dbReference type="Proteomes" id="UP000578531">
    <property type="component" value="Unassembled WGS sequence"/>
</dbReference>
<name>A0A8H6CQ23_9LECA</name>
<dbReference type="GeneID" id="59293879"/>
<dbReference type="EMBL" id="JACCJC010000086">
    <property type="protein sequence ID" value="KAF6227503.1"/>
    <property type="molecule type" value="Genomic_DNA"/>
</dbReference>
<sequence>MSNLILNFNPITHQEALDAVNKPAQEMEGGENVETTLSFPDQNSNSPLTKKRKRSQEDSASSSPTPPARKRRIKHPFQPNLPKQLSTTVVIDGQPHFPAPVPAPAPIPVPVPVPVGPSDSSWTMVAADSFSNSNSSERYLDSNRLRQQVKSGLAETHGINEGDKWECRLPGGMYLVECLHDGLCAMQWCGEVVWV</sequence>
<keyword evidence="3" id="KW-1185">Reference proteome</keyword>
<evidence type="ECO:0000256" key="1">
    <source>
        <dbReference type="SAM" id="MobiDB-lite"/>
    </source>
</evidence>
<comment type="caution">
    <text evidence="2">The sequence shown here is derived from an EMBL/GenBank/DDBJ whole genome shotgun (WGS) entry which is preliminary data.</text>
</comment>
<feature type="region of interest" description="Disordered" evidence="1">
    <location>
        <begin position="21"/>
        <end position="83"/>
    </location>
</feature>
<evidence type="ECO:0000313" key="3">
    <source>
        <dbReference type="Proteomes" id="UP000578531"/>
    </source>
</evidence>
<organism evidence="2 3">
    <name type="scientific">Letharia columbiana</name>
    <dbReference type="NCBI Taxonomy" id="112416"/>
    <lineage>
        <taxon>Eukaryota</taxon>
        <taxon>Fungi</taxon>
        <taxon>Dikarya</taxon>
        <taxon>Ascomycota</taxon>
        <taxon>Pezizomycotina</taxon>
        <taxon>Lecanoromycetes</taxon>
        <taxon>OSLEUM clade</taxon>
        <taxon>Lecanoromycetidae</taxon>
        <taxon>Lecanorales</taxon>
        <taxon>Lecanorineae</taxon>
        <taxon>Parmeliaceae</taxon>
        <taxon>Letharia</taxon>
    </lineage>
</organism>
<feature type="compositionally biased region" description="Polar residues" evidence="1">
    <location>
        <begin position="33"/>
        <end position="48"/>
    </location>
</feature>
<protein>
    <submittedName>
        <fullName evidence="2">Uncharacterized protein</fullName>
    </submittedName>
</protein>
<reference evidence="2 3" key="1">
    <citation type="journal article" date="2020" name="Genomics">
        <title>Complete, high-quality genomes from long-read metagenomic sequencing of two wolf lichen thalli reveals enigmatic genome architecture.</title>
        <authorList>
            <person name="McKenzie S.K."/>
            <person name="Walston R.F."/>
            <person name="Allen J.L."/>
        </authorList>
    </citation>
    <scope>NUCLEOTIDE SEQUENCE [LARGE SCALE GENOMIC DNA]</scope>
    <source>
        <strain evidence="2">WasteWater2</strain>
    </source>
</reference>
<accession>A0A8H6CQ23</accession>
<proteinExistence type="predicted"/>